<gene>
    <name evidence="5" type="ORF">N1032_14505</name>
</gene>
<evidence type="ECO:0000313" key="6">
    <source>
        <dbReference type="Proteomes" id="UP001165586"/>
    </source>
</evidence>
<dbReference type="PANTHER" id="PTHR44688:SF16">
    <property type="entry name" value="DNA-BINDING TRANSCRIPTIONAL ACTIVATOR DEVR_DOSR"/>
    <property type="match status" value="1"/>
</dbReference>
<dbReference type="Proteomes" id="UP001165586">
    <property type="component" value="Unassembled WGS sequence"/>
</dbReference>
<dbReference type="Gene3D" id="3.40.50.300">
    <property type="entry name" value="P-loop containing nucleotide triphosphate hydrolases"/>
    <property type="match status" value="1"/>
</dbReference>
<dbReference type="InterPro" id="IPR036388">
    <property type="entry name" value="WH-like_DNA-bd_sf"/>
</dbReference>
<evidence type="ECO:0000256" key="3">
    <source>
        <dbReference type="ARBA" id="ARBA00023163"/>
    </source>
</evidence>
<dbReference type="PROSITE" id="PS50043">
    <property type="entry name" value="HTH_LUXR_2"/>
    <property type="match status" value="1"/>
</dbReference>
<dbReference type="InterPro" id="IPR000792">
    <property type="entry name" value="Tscrpt_reg_LuxR_C"/>
</dbReference>
<keyword evidence="3" id="KW-0804">Transcription</keyword>
<dbReference type="EMBL" id="JANLCJ010000005">
    <property type="protein sequence ID" value="MCS5734953.1"/>
    <property type="molecule type" value="Genomic_DNA"/>
</dbReference>
<dbReference type="SUPFAM" id="SSF52540">
    <property type="entry name" value="P-loop containing nucleoside triphosphate hydrolases"/>
    <property type="match status" value="1"/>
</dbReference>
<dbReference type="PANTHER" id="PTHR44688">
    <property type="entry name" value="DNA-BINDING TRANSCRIPTIONAL ACTIVATOR DEVR_DOSR"/>
    <property type="match status" value="1"/>
</dbReference>
<proteinExistence type="predicted"/>
<dbReference type="CDD" id="cd06170">
    <property type="entry name" value="LuxR_C_like"/>
    <property type="match status" value="1"/>
</dbReference>
<accession>A0ABT2H4W0</accession>
<dbReference type="SMART" id="SM00421">
    <property type="entry name" value="HTH_LUXR"/>
    <property type="match status" value="1"/>
</dbReference>
<reference evidence="5" key="1">
    <citation type="submission" date="2022-08" db="EMBL/GenBank/DDBJ databases">
        <authorList>
            <person name="Deng Y."/>
            <person name="Han X.-F."/>
            <person name="Zhang Y.-Q."/>
        </authorList>
    </citation>
    <scope>NUCLEOTIDE SEQUENCE</scope>
    <source>
        <strain evidence="5">CPCC 203386</strain>
    </source>
</reference>
<dbReference type="Gene3D" id="1.10.10.10">
    <property type="entry name" value="Winged helix-like DNA-binding domain superfamily/Winged helix DNA-binding domain"/>
    <property type="match status" value="1"/>
</dbReference>
<name>A0ABT2H4W0_9MICO</name>
<evidence type="ECO:0000259" key="4">
    <source>
        <dbReference type="PROSITE" id="PS50043"/>
    </source>
</evidence>
<dbReference type="Pfam" id="PF00196">
    <property type="entry name" value="GerE"/>
    <property type="match status" value="1"/>
</dbReference>
<dbReference type="InterPro" id="IPR027417">
    <property type="entry name" value="P-loop_NTPase"/>
</dbReference>
<dbReference type="InterPro" id="IPR016032">
    <property type="entry name" value="Sig_transdc_resp-reg_C-effctor"/>
</dbReference>
<evidence type="ECO:0000313" key="5">
    <source>
        <dbReference type="EMBL" id="MCS5734953.1"/>
    </source>
</evidence>
<organism evidence="5 6">
    <name type="scientific">Herbiconiux daphne</name>
    <dbReference type="NCBI Taxonomy" id="2970914"/>
    <lineage>
        <taxon>Bacteria</taxon>
        <taxon>Bacillati</taxon>
        <taxon>Actinomycetota</taxon>
        <taxon>Actinomycetes</taxon>
        <taxon>Micrococcales</taxon>
        <taxon>Microbacteriaceae</taxon>
        <taxon>Herbiconiux</taxon>
    </lineage>
</organism>
<evidence type="ECO:0000256" key="1">
    <source>
        <dbReference type="ARBA" id="ARBA00023015"/>
    </source>
</evidence>
<sequence length="899" mass="95028">MPSQKNSPTLPDGRRLRGRDRPFKQALLRLELAERRTLVLVTGKPGCGRTAFLDALCAALPADRCVITVRGHADLTAVPLGALAPVMATFPGDDAGEPAIVQFHRAVNRPGVVLVVDDSELLDSASLGVLEQVAHAGVATMLVARAIRGVSEGQPAAASGLARQACLAVDLPTLSAADAHALIKDRLGPSVGELAADEMVRLSAGSVRTLAEIVEAAIGATDLCDDVGHWRERWSYVSEGMVASLPANPISAPPLVADLLTVLAVAGDLPVEQAGTSGVSEGATQRAEAAGFVTTRRHDGRIWVSLAHPLYAAVMLSTVSSSWESSFCAAGADMLDGYPDHRVRRTLLQLRAGQQVQPRVLLDLARHELSRQRYSTAITLGEHAVRGAGADATLRAAGEYVQAQSHSQVGRSAAAGRHFAAAWAAVDDVTGAGGEPGDDFVAVLAQAEGNHLAFRELRPDLAVGRVAPVLDRIGDDGMRALVESDLTKWRLMSGEGLPVDLDELVSLGPVETAGDLNLLIMTAMLHTMGGNLALADRAVQRGLAECDRFRDVLPNARDLLQLSEVLVLSFTGRFVEARGAATCNLSRAETANPSARGIWKFVLAMIELHAGSPSRAWKLISEGRRDLVWRDVAGLLASADALSAAIAARTGRFAIARSWLDQLTPAEVSDPKVELYASLARAWVSAASGRPGFAIRSLAPALKTAIDGGHLYLAALTAYEGLRIDPAIGASVMLPHLTAAAQAFPLCEAHARAIVARDDVLPIARQLAEAGLLGPAIDAARWVADQSGADLVRASHAHRLADSWTVRAGVAMGSRRSPSQPRVMPLTDREWQLASGAAAHRTSAELADEFGISVRTVDNHLARIYKKLGITGRRELSAELTELRLASPYEGYGTESASK</sequence>
<keyword evidence="2" id="KW-0238">DNA-binding</keyword>
<dbReference type="RefSeq" id="WP_259539864.1">
    <property type="nucleotide sequence ID" value="NZ_JANLCJ010000005.1"/>
</dbReference>
<comment type="caution">
    <text evidence="5">The sequence shown here is derived from an EMBL/GenBank/DDBJ whole genome shotgun (WGS) entry which is preliminary data.</text>
</comment>
<evidence type="ECO:0000256" key="2">
    <source>
        <dbReference type="ARBA" id="ARBA00023125"/>
    </source>
</evidence>
<keyword evidence="1" id="KW-0805">Transcription regulation</keyword>
<dbReference type="SUPFAM" id="SSF46894">
    <property type="entry name" value="C-terminal effector domain of the bipartite response regulators"/>
    <property type="match status" value="1"/>
</dbReference>
<protein>
    <submittedName>
        <fullName evidence="5">Helix-turn-helix transcriptional regulator</fullName>
    </submittedName>
</protein>
<keyword evidence="6" id="KW-1185">Reference proteome</keyword>
<feature type="domain" description="HTH luxR-type" evidence="4">
    <location>
        <begin position="819"/>
        <end position="884"/>
    </location>
</feature>